<comment type="subunit">
    <text evidence="2">Interacts with coenzyme Q.</text>
</comment>
<keyword evidence="6" id="KW-1185">Reference proteome</keyword>
<dbReference type="Pfam" id="PF03364">
    <property type="entry name" value="Polyketide_cyc"/>
    <property type="match status" value="1"/>
</dbReference>
<dbReference type="PANTHER" id="PTHR12901:SF10">
    <property type="entry name" value="COENZYME Q-BINDING PROTEIN COQ10, MITOCHONDRIAL"/>
    <property type="match status" value="1"/>
</dbReference>
<dbReference type="GO" id="GO:0048039">
    <property type="term" value="F:ubiquinone binding"/>
    <property type="evidence" value="ECO:0007669"/>
    <property type="project" value="InterPro"/>
</dbReference>
<dbReference type="Proteomes" id="UP001151699">
    <property type="component" value="Chromosome B"/>
</dbReference>
<name>A0A9Q0S3E3_9DIPT</name>
<dbReference type="InterPro" id="IPR005031">
    <property type="entry name" value="COQ10_START"/>
</dbReference>
<dbReference type="CDD" id="cd07813">
    <property type="entry name" value="COQ10p_like"/>
    <property type="match status" value="1"/>
</dbReference>
<reference evidence="5" key="1">
    <citation type="submission" date="2022-07" db="EMBL/GenBank/DDBJ databases">
        <authorList>
            <person name="Trinca V."/>
            <person name="Uliana J.V.C."/>
            <person name="Torres T.T."/>
            <person name="Ward R.J."/>
            <person name="Monesi N."/>
        </authorList>
    </citation>
    <scope>NUCLEOTIDE SEQUENCE</scope>
    <source>
        <strain evidence="5">HSMRA1968</strain>
        <tissue evidence="5">Whole embryos</tissue>
    </source>
</reference>
<feature type="domain" description="Coenzyme Q-binding protein COQ10 START" evidence="4">
    <location>
        <begin position="52"/>
        <end position="180"/>
    </location>
</feature>
<comment type="similarity">
    <text evidence="1">Belongs to the COQ10 family.</text>
</comment>
<comment type="function">
    <text evidence="3">Required for the function of coenzyme Q in the respiratory chain. May serve as a chaperone or may be involved in the transport of Q6 from its site of synthesis to the catalytic sites of the respiratory complexes.</text>
</comment>
<evidence type="ECO:0000313" key="6">
    <source>
        <dbReference type="Proteomes" id="UP001151699"/>
    </source>
</evidence>
<evidence type="ECO:0000259" key="4">
    <source>
        <dbReference type="Pfam" id="PF03364"/>
    </source>
</evidence>
<evidence type="ECO:0000313" key="5">
    <source>
        <dbReference type="EMBL" id="KAJ6643244.1"/>
    </source>
</evidence>
<dbReference type="PANTHER" id="PTHR12901">
    <property type="entry name" value="SPERM PROTEIN HOMOLOG"/>
    <property type="match status" value="1"/>
</dbReference>
<comment type="caution">
    <text evidence="5">The sequence shown here is derived from an EMBL/GenBank/DDBJ whole genome shotgun (WGS) entry which is preliminary data.</text>
</comment>
<evidence type="ECO:0000256" key="1">
    <source>
        <dbReference type="ARBA" id="ARBA00006885"/>
    </source>
</evidence>
<evidence type="ECO:0000256" key="2">
    <source>
        <dbReference type="ARBA" id="ARBA00011814"/>
    </source>
</evidence>
<dbReference type="InterPro" id="IPR044996">
    <property type="entry name" value="COQ10-like"/>
</dbReference>
<evidence type="ECO:0000256" key="3">
    <source>
        <dbReference type="ARBA" id="ARBA00024947"/>
    </source>
</evidence>
<protein>
    <submittedName>
        <fullName evidence="5">Coenzyme Q-binding protein COQ10, mitochondrial</fullName>
    </submittedName>
</protein>
<dbReference type="OrthoDB" id="292693at2759"/>
<proteinExistence type="inferred from homology"/>
<accession>A0A9Q0S3E3</accession>
<dbReference type="GO" id="GO:0005739">
    <property type="term" value="C:mitochondrion"/>
    <property type="evidence" value="ECO:0007669"/>
    <property type="project" value="TreeGrafter"/>
</dbReference>
<dbReference type="EMBL" id="WJQU01000002">
    <property type="protein sequence ID" value="KAJ6643244.1"/>
    <property type="molecule type" value="Genomic_DNA"/>
</dbReference>
<dbReference type="GO" id="GO:0045333">
    <property type="term" value="P:cellular respiration"/>
    <property type="evidence" value="ECO:0007669"/>
    <property type="project" value="InterPro"/>
</dbReference>
<sequence length="203" mass="23423">MNKKIVTNSLNLVKSYLKAIRHEDFNVSNQRQFFTLPDFTNKKKVYRRKELVGYSMQQMYAVVSDVENYKSFVPYCKKSKLFAKSGNTAKGEIQVGFPPLRESYTSNLTFNEPNLVKSECFDGRLFNYLLNHWAFSPGVKDVPDSCVIDFRVEFEFKSALHSNLSHLFFDLVVQQMEGAFVAEACRRYGKPKIGSHVLTIEKS</sequence>
<dbReference type="Gene3D" id="3.30.530.20">
    <property type="match status" value="1"/>
</dbReference>
<dbReference type="AlphaFoldDB" id="A0A9Q0S3E3"/>
<organism evidence="5 6">
    <name type="scientific">Pseudolycoriella hygida</name>
    <dbReference type="NCBI Taxonomy" id="35572"/>
    <lineage>
        <taxon>Eukaryota</taxon>
        <taxon>Metazoa</taxon>
        <taxon>Ecdysozoa</taxon>
        <taxon>Arthropoda</taxon>
        <taxon>Hexapoda</taxon>
        <taxon>Insecta</taxon>
        <taxon>Pterygota</taxon>
        <taxon>Neoptera</taxon>
        <taxon>Endopterygota</taxon>
        <taxon>Diptera</taxon>
        <taxon>Nematocera</taxon>
        <taxon>Sciaroidea</taxon>
        <taxon>Sciaridae</taxon>
        <taxon>Pseudolycoriella</taxon>
    </lineage>
</organism>
<dbReference type="SUPFAM" id="SSF55961">
    <property type="entry name" value="Bet v1-like"/>
    <property type="match status" value="1"/>
</dbReference>
<gene>
    <name evidence="5" type="primary">Coq10</name>
    <name evidence="5" type="ORF">Bhyg_08202</name>
</gene>
<dbReference type="InterPro" id="IPR023393">
    <property type="entry name" value="START-like_dom_sf"/>
</dbReference>